<gene>
    <name evidence="1" type="ORF">Cvel_18585</name>
</gene>
<reference evidence="1" key="1">
    <citation type="submission" date="2014-11" db="EMBL/GenBank/DDBJ databases">
        <authorList>
            <person name="Otto D Thomas"/>
            <person name="Naeem Raeece"/>
        </authorList>
    </citation>
    <scope>NUCLEOTIDE SEQUENCE</scope>
</reference>
<name>A0A0G4FT53_9ALVE</name>
<dbReference type="PhylomeDB" id="A0A0G4FT53"/>
<proteinExistence type="predicted"/>
<sequence length="139" mass="15469">MVGYELARKVTGASEVDLIQNYIDGLPPEVKFKTDRTEPQTLDDAMARALDMELWLSTDSSCRGFGRGARGYEGVVIPVDSSFRRDPHDLTGPALAPFRQTGTRSREECPYVIPLFLRWSGWRDGERSAVSCVAAKVTK</sequence>
<organism evidence="1">
    <name type="scientific">Chromera velia CCMP2878</name>
    <dbReference type="NCBI Taxonomy" id="1169474"/>
    <lineage>
        <taxon>Eukaryota</taxon>
        <taxon>Sar</taxon>
        <taxon>Alveolata</taxon>
        <taxon>Colpodellida</taxon>
        <taxon>Chromeraceae</taxon>
        <taxon>Chromera</taxon>
    </lineage>
</organism>
<dbReference type="EMBL" id="CDMZ01000607">
    <property type="protein sequence ID" value="CEM17802.1"/>
    <property type="molecule type" value="Genomic_DNA"/>
</dbReference>
<accession>A0A0G4FT53</accession>
<evidence type="ECO:0000313" key="1">
    <source>
        <dbReference type="EMBL" id="CEM17802.1"/>
    </source>
</evidence>
<dbReference type="VEuPathDB" id="CryptoDB:Cvel_18585"/>
<dbReference type="AlphaFoldDB" id="A0A0G4FT53"/>
<protein>
    <submittedName>
        <fullName evidence="1">Uncharacterized protein</fullName>
    </submittedName>
</protein>